<gene>
    <name evidence="2" type="ORF">UFOVP1345_25</name>
    <name evidence="3" type="ORF">UFOVP1542_25</name>
    <name evidence="1" type="ORF">UFOVP920_25</name>
</gene>
<protein>
    <submittedName>
        <fullName evidence="2">Uncharacterized protein</fullName>
    </submittedName>
</protein>
<evidence type="ECO:0000313" key="1">
    <source>
        <dbReference type="EMBL" id="CAB4171747.1"/>
    </source>
</evidence>
<dbReference type="EMBL" id="LR798390">
    <property type="protein sequence ID" value="CAB5228748.1"/>
    <property type="molecule type" value="Genomic_DNA"/>
</dbReference>
<organism evidence="2">
    <name type="scientific">uncultured Caudovirales phage</name>
    <dbReference type="NCBI Taxonomy" id="2100421"/>
    <lineage>
        <taxon>Viruses</taxon>
        <taxon>Duplodnaviria</taxon>
        <taxon>Heunggongvirae</taxon>
        <taxon>Uroviricota</taxon>
        <taxon>Caudoviricetes</taxon>
        <taxon>Peduoviridae</taxon>
        <taxon>Maltschvirus</taxon>
        <taxon>Maltschvirus maltsch</taxon>
    </lineage>
</organism>
<evidence type="ECO:0000313" key="3">
    <source>
        <dbReference type="EMBL" id="CAB5228748.1"/>
    </source>
</evidence>
<accession>A0A6J5S157</accession>
<proteinExistence type="predicted"/>
<name>A0A6J5S157_9CAUD</name>
<dbReference type="EMBL" id="LR796879">
    <property type="protein sequence ID" value="CAB4171747.1"/>
    <property type="molecule type" value="Genomic_DNA"/>
</dbReference>
<reference evidence="2" key="1">
    <citation type="submission" date="2020-05" db="EMBL/GenBank/DDBJ databases">
        <authorList>
            <person name="Chiriac C."/>
            <person name="Salcher M."/>
            <person name="Ghai R."/>
            <person name="Kavagutti S V."/>
        </authorList>
    </citation>
    <scope>NUCLEOTIDE SEQUENCE</scope>
</reference>
<dbReference type="EMBL" id="LR797298">
    <property type="protein sequence ID" value="CAB4200104.1"/>
    <property type="molecule type" value="Genomic_DNA"/>
</dbReference>
<evidence type="ECO:0000313" key="2">
    <source>
        <dbReference type="EMBL" id="CAB4200104.1"/>
    </source>
</evidence>
<sequence length="108" mass="12297">MTPDAVPFSFSDVFKWALSALAGVTVWVASMFHKRLDAQGADHTALTEKVRDVEFMSVGRDTYQSHVKDTHDAFAKMRKESIAREDRIVAEIRSLGVRIDTLFQRPER</sequence>